<evidence type="ECO:0000256" key="5">
    <source>
        <dbReference type="ARBA" id="ARBA00022821"/>
    </source>
</evidence>
<reference evidence="12" key="2">
    <citation type="submission" date="2005-04" db="EMBL/GenBank/DDBJ databases">
        <authorList>
            <person name="Buell C.R."/>
            <person name="Wing R.A."/>
            <person name="McCombie W.A."/>
            <person name="Ouyang S."/>
        </authorList>
    </citation>
    <scope>NUCLEOTIDE SEQUENCE</scope>
</reference>
<dbReference type="Gene3D" id="3.40.50.300">
    <property type="entry name" value="P-loop containing nucleotide triphosphate hydrolases"/>
    <property type="match status" value="1"/>
</dbReference>
<dbReference type="Pfam" id="PF18052">
    <property type="entry name" value="Rx_N"/>
    <property type="match status" value="1"/>
</dbReference>
<sequence length="944" mass="108247">MAEAVLLALTKIGDALANEIAKELIAKLSEKVNNLKDLDEKIEQMRKQLTTMNNVILQIGTTYLTDEVVKGWIGEVRKVAYRVEDVMDKYSYYSVQMAEEWFLKKYFIKASHYVIVFTEIANEVVKIEKEIKQVIELKDQWLHPSQLVSDPLTEMERQRSRDSFPELVKDEDLVGIEDNRRLLTEWLYTDELDSKVITVSGMGGLGKTTLVTNVYEREKINFSAHAWMVVSQTYTVDALLRKLLWKVGYTEPPLSSNIDKMDVYDLKEEIKRMLKVRKCLIVLDDVWDQEAYFQIRDAFQNDQGSRVIITTRKNHVAALASSTCHLDLQPLSDIHGFDLFCRRAFYNIKDHECPTELVKVAKSIVERCQGLPLAIVSIGCLLSSRSRSHYVWNQAYNQLRSELSKNNHVRAILNMSYHDLSGDLRNCFLYCSLFPEDYPLSRESLVRLWIAEGFVLRKENNTPEAVAEGNLMELIYRNMLQVTEYDDLGRVNTCGMHDIMRDLALSAAKEEKFGSANDFGTMVEIDKDVRRLSTYRWKDSTAPILKLLRLRTIVSLEAFSSSIDMLSSVLSHSSYLTVLELQDSEITQVPPSIGNLFNLRYIGLRRTKVKSLPDSIEKLLNLHTLDMKQTKIEKLPRGITKIKKLRHLFADRCVDEKQSEFRYFVGMQAPKDLSNLKELQTLETVEASKDLAEQLKKLIQLKSVWIDNISSADCDNIFATLSNMPLLSSLLLSARNENEPLSFEALKPSSTELHRLIVRGQWAKSTLDYPIFRSHSTHLKYLSLSWCHLGEDPLGMLASNLSDLTYLKLNNMQSAATLVLRAKAFPKLKTLVLRQMPDVKQIKIMDGALPCIECLYIVLLPKLDKVPQGIESLNSLKKLSLLNLHKDFKIQWNVSPEDREELLLLSISIRIPLTDWVLHIDRTAPALQPCSLVFQQVMLLNLLV</sequence>
<evidence type="ECO:0000259" key="10">
    <source>
        <dbReference type="Pfam" id="PF23559"/>
    </source>
</evidence>
<dbReference type="InterPro" id="IPR027417">
    <property type="entry name" value="P-loop_NTPase"/>
</dbReference>
<dbReference type="InterPro" id="IPR041118">
    <property type="entry name" value="Rx_N"/>
</dbReference>
<dbReference type="InterPro" id="IPR058922">
    <property type="entry name" value="WHD_DRP"/>
</dbReference>
<evidence type="ECO:0000256" key="3">
    <source>
        <dbReference type="ARBA" id="ARBA00022737"/>
    </source>
</evidence>
<name>Q2R8J6_ORYSJ</name>
<evidence type="ECO:0000256" key="7">
    <source>
        <dbReference type="SAM" id="Coils"/>
    </source>
</evidence>
<keyword evidence="4" id="KW-0547">Nucleotide-binding</keyword>
<comment type="similarity">
    <text evidence="1">Belongs to the disease resistance NB-LRR family.</text>
</comment>
<evidence type="ECO:0000256" key="6">
    <source>
        <dbReference type="ARBA" id="ARBA00023054"/>
    </source>
</evidence>
<feature type="coiled-coil region" evidence="7">
    <location>
        <begin position="18"/>
        <end position="55"/>
    </location>
</feature>
<evidence type="ECO:0000313" key="12">
    <source>
        <dbReference type="EMBL" id="ABA92223.2"/>
    </source>
</evidence>
<keyword evidence="6 7" id="KW-0175">Coiled coil</keyword>
<dbReference type="Pfam" id="PF23598">
    <property type="entry name" value="LRR_14"/>
    <property type="match status" value="1"/>
</dbReference>
<evidence type="ECO:0000256" key="2">
    <source>
        <dbReference type="ARBA" id="ARBA00022614"/>
    </source>
</evidence>
<feature type="domain" description="NB-ARC" evidence="8">
    <location>
        <begin position="182"/>
        <end position="346"/>
    </location>
</feature>
<dbReference type="CDD" id="cd14798">
    <property type="entry name" value="RX-CC_like"/>
    <property type="match status" value="1"/>
</dbReference>
<reference evidence="12" key="1">
    <citation type="journal article" date="2005" name="BMC Biol.">
        <title>The sequence of rice chromosomes 11 and 12, rich in disease resistance genes and recent gene duplications.</title>
        <authorList>
            <consortium name="The rice chromosomes 11 and 12 sequencing consortia"/>
        </authorList>
    </citation>
    <scope>NUCLEOTIDE SEQUENCE [LARGE SCALE GENOMIC DNA]</scope>
</reference>
<keyword evidence="5" id="KW-0611">Plant defense</keyword>
<dbReference type="SUPFAM" id="SSF52540">
    <property type="entry name" value="P-loop containing nucleoside triphosphate hydrolases"/>
    <property type="match status" value="1"/>
</dbReference>
<keyword evidence="2" id="KW-0433">Leucine-rich repeat</keyword>
<dbReference type="InterPro" id="IPR055414">
    <property type="entry name" value="LRR_R13L4/SHOC2-like"/>
</dbReference>
<reference evidence="12" key="3">
    <citation type="submission" date="2006-01" db="EMBL/GenBank/DDBJ databases">
        <authorList>
            <person name="Buell R."/>
        </authorList>
    </citation>
    <scope>NUCLEOTIDE SEQUENCE</scope>
</reference>
<feature type="domain" description="Disease resistance N-terminal" evidence="9">
    <location>
        <begin position="21"/>
        <end position="99"/>
    </location>
</feature>
<dbReference type="AlphaFoldDB" id="Q2R8J6"/>
<dbReference type="InterPro" id="IPR002182">
    <property type="entry name" value="NB-ARC"/>
</dbReference>
<proteinExistence type="inferred from homology"/>
<dbReference type="PANTHER" id="PTHR23155">
    <property type="entry name" value="DISEASE RESISTANCE PROTEIN RP"/>
    <property type="match status" value="1"/>
</dbReference>
<keyword evidence="3" id="KW-0677">Repeat</keyword>
<dbReference type="Gene3D" id="1.20.5.4130">
    <property type="match status" value="1"/>
</dbReference>
<feature type="domain" description="Disease resistance protein winged helix" evidence="10">
    <location>
        <begin position="433"/>
        <end position="504"/>
    </location>
</feature>
<dbReference type="InterPro" id="IPR038005">
    <property type="entry name" value="RX-like_CC"/>
</dbReference>
<dbReference type="GO" id="GO:0043531">
    <property type="term" value="F:ADP binding"/>
    <property type="evidence" value="ECO:0007669"/>
    <property type="project" value="InterPro"/>
</dbReference>
<evidence type="ECO:0000256" key="1">
    <source>
        <dbReference type="ARBA" id="ARBA00008894"/>
    </source>
</evidence>
<dbReference type="PANTHER" id="PTHR23155:SF1046">
    <property type="entry name" value="OS11G0226933 PROTEIN"/>
    <property type="match status" value="1"/>
</dbReference>
<dbReference type="PRINTS" id="PR00364">
    <property type="entry name" value="DISEASERSIST"/>
</dbReference>
<dbReference type="SUPFAM" id="SSF52058">
    <property type="entry name" value="L domain-like"/>
    <property type="match status" value="1"/>
</dbReference>
<dbReference type="InterPro" id="IPR044974">
    <property type="entry name" value="Disease_R_plants"/>
</dbReference>
<dbReference type="GO" id="GO:0009626">
    <property type="term" value="P:plant-type hypersensitive response"/>
    <property type="evidence" value="ECO:0007669"/>
    <property type="project" value="UniProtKB-ARBA"/>
</dbReference>
<evidence type="ECO:0000256" key="4">
    <source>
        <dbReference type="ARBA" id="ARBA00022741"/>
    </source>
</evidence>
<dbReference type="FunFam" id="3.40.50.300:FF:001091">
    <property type="entry name" value="Probable disease resistance protein At1g61300"/>
    <property type="match status" value="1"/>
</dbReference>
<protein>
    <submittedName>
        <fullName evidence="12">NBS-LRR type disease resistance protein, putative, expressed</fullName>
    </submittedName>
</protein>
<dbReference type="GO" id="GO:0042742">
    <property type="term" value="P:defense response to bacterium"/>
    <property type="evidence" value="ECO:0007669"/>
    <property type="project" value="UniProtKB-ARBA"/>
</dbReference>
<feature type="domain" description="Disease resistance R13L4/SHOC-2-like LRR" evidence="11">
    <location>
        <begin position="555"/>
        <end position="881"/>
    </location>
</feature>
<dbReference type="Gene3D" id="1.10.8.430">
    <property type="entry name" value="Helical domain of apoptotic protease-activating factors"/>
    <property type="match status" value="1"/>
</dbReference>
<accession>Q2R8J6</accession>
<dbReference type="InterPro" id="IPR036388">
    <property type="entry name" value="WH-like_DNA-bd_sf"/>
</dbReference>
<dbReference type="Pfam" id="PF00931">
    <property type="entry name" value="NB-ARC"/>
    <property type="match status" value="1"/>
</dbReference>
<dbReference type="GO" id="GO:0002758">
    <property type="term" value="P:innate immune response-activating signaling pathway"/>
    <property type="evidence" value="ECO:0007669"/>
    <property type="project" value="UniProtKB-ARBA"/>
</dbReference>
<dbReference type="EMBL" id="DP000010">
    <property type="protein sequence ID" value="ABA92223.2"/>
    <property type="molecule type" value="Genomic_DNA"/>
</dbReference>
<dbReference type="FunFam" id="1.10.10.10:FF:000322">
    <property type="entry name" value="Probable disease resistance protein At1g63360"/>
    <property type="match status" value="1"/>
</dbReference>
<dbReference type="Gene3D" id="1.10.10.10">
    <property type="entry name" value="Winged helix-like DNA-binding domain superfamily/Winged helix DNA-binding domain"/>
    <property type="match status" value="1"/>
</dbReference>
<dbReference type="Gene3D" id="3.80.10.10">
    <property type="entry name" value="Ribonuclease Inhibitor"/>
    <property type="match status" value="2"/>
</dbReference>
<evidence type="ECO:0000259" key="9">
    <source>
        <dbReference type="Pfam" id="PF18052"/>
    </source>
</evidence>
<evidence type="ECO:0000259" key="11">
    <source>
        <dbReference type="Pfam" id="PF23598"/>
    </source>
</evidence>
<organism evidence="12">
    <name type="scientific">Oryza sativa subsp. japonica</name>
    <name type="common">Rice</name>
    <dbReference type="NCBI Taxonomy" id="39947"/>
    <lineage>
        <taxon>Eukaryota</taxon>
        <taxon>Viridiplantae</taxon>
        <taxon>Streptophyta</taxon>
        <taxon>Embryophyta</taxon>
        <taxon>Tracheophyta</taxon>
        <taxon>Spermatophyta</taxon>
        <taxon>Magnoliopsida</taxon>
        <taxon>Liliopsida</taxon>
        <taxon>Poales</taxon>
        <taxon>Poaceae</taxon>
        <taxon>BOP clade</taxon>
        <taxon>Oryzoideae</taxon>
        <taxon>Oryzeae</taxon>
        <taxon>Oryzinae</taxon>
        <taxon>Oryza</taxon>
        <taxon>Oryza sativa</taxon>
    </lineage>
</organism>
<dbReference type="InterPro" id="IPR042197">
    <property type="entry name" value="Apaf_helical"/>
</dbReference>
<dbReference type="InterPro" id="IPR032675">
    <property type="entry name" value="LRR_dom_sf"/>
</dbReference>
<gene>
    <name evidence="12" type="ordered locus">LOC_Os11g11960</name>
</gene>
<evidence type="ECO:0000259" key="8">
    <source>
        <dbReference type="Pfam" id="PF00931"/>
    </source>
</evidence>
<dbReference type="Pfam" id="PF23559">
    <property type="entry name" value="WHD_DRP"/>
    <property type="match status" value="1"/>
</dbReference>